<feature type="binding site" evidence="9">
    <location>
        <position position="98"/>
    </location>
    <ligand>
        <name>ATP</name>
        <dbReference type="ChEBI" id="CHEBI:30616"/>
    </ligand>
</feature>
<keyword evidence="5" id="KW-0418">Kinase</keyword>
<dbReference type="RefSeq" id="WP_220198197.1">
    <property type="nucleotide sequence ID" value="NZ_BNJF01000004.1"/>
</dbReference>
<feature type="compositionally biased region" description="Low complexity" evidence="10">
    <location>
        <begin position="344"/>
        <end position="359"/>
    </location>
</feature>
<dbReference type="PANTHER" id="PTHR24363">
    <property type="entry name" value="SERINE/THREONINE PROTEIN KINASE"/>
    <property type="match status" value="1"/>
</dbReference>
<accession>A0A8J3IB61</accession>
<keyword evidence="4 9" id="KW-0547">Nucleotide-binding</keyword>
<evidence type="ECO:0000256" key="3">
    <source>
        <dbReference type="ARBA" id="ARBA00022679"/>
    </source>
</evidence>
<dbReference type="Pfam" id="PF00069">
    <property type="entry name" value="Pkinase"/>
    <property type="match status" value="1"/>
</dbReference>
<evidence type="ECO:0000256" key="7">
    <source>
        <dbReference type="ARBA" id="ARBA00047899"/>
    </source>
</evidence>
<evidence type="ECO:0000256" key="6">
    <source>
        <dbReference type="ARBA" id="ARBA00022840"/>
    </source>
</evidence>
<evidence type="ECO:0000256" key="10">
    <source>
        <dbReference type="SAM" id="MobiDB-lite"/>
    </source>
</evidence>
<dbReference type="CDD" id="cd14014">
    <property type="entry name" value="STKc_PknB_like"/>
    <property type="match status" value="1"/>
</dbReference>
<keyword evidence="14" id="KW-1185">Reference proteome</keyword>
<dbReference type="EC" id="2.7.11.1" evidence="1"/>
<dbReference type="Proteomes" id="UP000612362">
    <property type="component" value="Unassembled WGS sequence"/>
</dbReference>
<comment type="catalytic activity">
    <reaction evidence="8">
        <text>L-seryl-[protein] + ATP = O-phospho-L-seryl-[protein] + ADP + H(+)</text>
        <dbReference type="Rhea" id="RHEA:17989"/>
        <dbReference type="Rhea" id="RHEA-COMP:9863"/>
        <dbReference type="Rhea" id="RHEA-COMP:11604"/>
        <dbReference type="ChEBI" id="CHEBI:15378"/>
        <dbReference type="ChEBI" id="CHEBI:29999"/>
        <dbReference type="ChEBI" id="CHEBI:30616"/>
        <dbReference type="ChEBI" id="CHEBI:83421"/>
        <dbReference type="ChEBI" id="CHEBI:456216"/>
        <dbReference type="EC" id="2.7.11.1"/>
    </reaction>
</comment>
<keyword evidence="11" id="KW-1133">Transmembrane helix</keyword>
<evidence type="ECO:0000256" key="4">
    <source>
        <dbReference type="ARBA" id="ARBA00022741"/>
    </source>
</evidence>
<feature type="transmembrane region" description="Helical" evidence="11">
    <location>
        <begin position="540"/>
        <end position="560"/>
    </location>
</feature>
<name>A0A8J3IB61_9CHLR</name>
<dbReference type="SUPFAM" id="SSF56112">
    <property type="entry name" value="Protein kinase-like (PK-like)"/>
    <property type="match status" value="1"/>
</dbReference>
<keyword evidence="2" id="KW-0723">Serine/threonine-protein kinase</keyword>
<dbReference type="GO" id="GO:0005524">
    <property type="term" value="F:ATP binding"/>
    <property type="evidence" value="ECO:0007669"/>
    <property type="project" value="UniProtKB-UniRule"/>
</dbReference>
<evidence type="ECO:0000313" key="13">
    <source>
        <dbReference type="EMBL" id="GHO49083.1"/>
    </source>
</evidence>
<dbReference type="AlphaFoldDB" id="A0A8J3IB61"/>
<dbReference type="PROSITE" id="PS50011">
    <property type="entry name" value="PROTEIN_KINASE_DOM"/>
    <property type="match status" value="1"/>
</dbReference>
<feature type="transmembrane region" description="Helical" evidence="11">
    <location>
        <begin position="435"/>
        <end position="453"/>
    </location>
</feature>
<dbReference type="Gene3D" id="1.10.510.10">
    <property type="entry name" value="Transferase(Phosphotransferase) domain 1"/>
    <property type="match status" value="1"/>
</dbReference>
<feature type="transmembrane region" description="Helical" evidence="11">
    <location>
        <begin position="379"/>
        <end position="399"/>
    </location>
</feature>
<dbReference type="PANTHER" id="PTHR24363:SF0">
    <property type="entry name" value="SERINE_THREONINE KINASE LIKE DOMAIN CONTAINING 1"/>
    <property type="match status" value="1"/>
</dbReference>
<evidence type="ECO:0000256" key="1">
    <source>
        <dbReference type="ARBA" id="ARBA00012513"/>
    </source>
</evidence>
<protein>
    <recommendedName>
        <fullName evidence="1">non-specific serine/threonine protein kinase</fullName>
        <ecNumber evidence="1">2.7.11.1</ecNumber>
    </recommendedName>
</protein>
<comment type="caution">
    <text evidence="13">The sequence shown here is derived from an EMBL/GenBank/DDBJ whole genome shotgun (WGS) entry which is preliminary data.</text>
</comment>
<dbReference type="GO" id="GO:0004674">
    <property type="term" value="F:protein serine/threonine kinase activity"/>
    <property type="evidence" value="ECO:0007669"/>
    <property type="project" value="UniProtKB-KW"/>
</dbReference>
<sequence length="596" mass="66581">MTALQQCRICGSQIPSQSAFCPSCGASIEANAPFPTVTIAEGLPSTSPQPPITGTGRIPIGQMLHGRYRLLQAVGQGGMGAVYVAQDTQLGDRLVAVKEMSMSRLVPQEVPLAIEQFRHEAHLLASLHHQNLPEIYEHFSEHDRWYLVMSFIEGQNLQAALDTASGHKLPLKEVLHIGLELCDVLEYLHTHTPQIIFRDLKPLNIMLTPRGRICLIDFGIARHFKHEQTRDTAYYYSVGYAPPEQYGQSQTGPRSDIYSLGATLHQMFSGFNPASRPFQFPSLHLVDPTLPEPLVKLIAQMLEMNEQARPTSAAEVKTRLEQFSNQVSLPATVIVPPTPAPRNTSTPPQQTPAATTDETASSDLWDHIGSYLSQGTNRYWLGFIVLSFIFGCLLPLITWSNVRNYNLSDHAHTAWLASPFLISSTPVQWDFLPAYWTVIGAVGAVVIGLLLLLRKRRGARLDLLGGFILSVIASINFLLCEYGPFTHVSSLADVHYQNYDMLQYDPQYNNNFVVYLLLFSLWLFVGTRFFLRGSKRIGKMLFSIFLLIVSVLLLTPFEYAWRSSAIWLPALISIVCAIIALRASLRKPRPQSSIRP</sequence>
<evidence type="ECO:0000256" key="9">
    <source>
        <dbReference type="PROSITE-ProRule" id="PRU10141"/>
    </source>
</evidence>
<dbReference type="SMART" id="SM00220">
    <property type="entry name" value="S_TKc"/>
    <property type="match status" value="1"/>
</dbReference>
<evidence type="ECO:0000256" key="5">
    <source>
        <dbReference type="ARBA" id="ARBA00022777"/>
    </source>
</evidence>
<feature type="transmembrane region" description="Helical" evidence="11">
    <location>
        <begin position="460"/>
        <end position="479"/>
    </location>
</feature>
<dbReference type="EMBL" id="BNJF01000004">
    <property type="protein sequence ID" value="GHO49083.1"/>
    <property type="molecule type" value="Genomic_DNA"/>
</dbReference>
<feature type="transmembrane region" description="Helical" evidence="11">
    <location>
        <begin position="512"/>
        <end position="531"/>
    </location>
</feature>
<evidence type="ECO:0000256" key="11">
    <source>
        <dbReference type="SAM" id="Phobius"/>
    </source>
</evidence>
<dbReference type="InterPro" id="IPR011009">
    <property type="entry name" value="Kinase-like_dom_sf"/>
</dbReference>
<keyword evidence="11" id="KW-0812">Transmembrane</keyword>
<feature type="domain" description="Protein kinase" evidence="12">
    <location>
        <begin position="68"/>
        <end position="324"/>
    </location>
</feature>
<dbReference type="Gene3D" id="3.30.200.20">
    <property type="entry name" value="Phosphorylase Kinase, domain 1"/>
    <property type="match status" value="1"/>
</dbReference>
<evidence type="ECO:0000256" key="8">
    <source>
        <dbReference type="ARBA" id="ARBA00048679"/>
    </source>
</evidence>
<dbReference type="InterPro" id="IPR017441">
    <property type="entry name" value="Protein_kinase_ATP_BS"/>
</dbReference>
<feature type="region of interest" description="Disordered" evidence="10">
    <location>
        <begin position="336"/>
        <end position="359"/>
    </location>
</feature>
<evidence type="ECO:0000313" key="14">
    <source>
        <dbReference type="Proteomes" id="UP000612362"/>
    </source>
</evidence>
<feature type="transmembrane region" description="Helical" evidence="11">
    <location>
        <begin position="566"/>
        <end position="585"/>
    </location>
</feature>
<evidence type="ECO:0000256" key="2">
    <source>
        <dbReference type="ARBA" id="ARBA00022527"/>
    </source>
</evidence>
<gene>
    <name evidence="13" type="ORF">KSX_72460</name>
</gene>
<proteinExistence type="predicted"/>
<evidence type="ECO:0000259" key="12">
    <source>
        <dbReference type="PROSITE" id="PS50011"/>
    </source>
</evidence>
<comment type="catalytic activity">
    <reaction evidence="7">
        <text>L-threonyl-[protein] + ATP = O-phospho-L-threonyl-[protein] + ADP + H(+)</text>
        <dbReference type="Rhea" id="RHEA:46608"/>
        <dbReference type="Rhea" id="RHEA-COMP:11060"/>
        <dbReference type="Rhea" id="RHEA-COMP:11605"/>
        <dbReference type="ChEBI" id="CHEBI:15378"/>
        <dbReference type="ChEBI" id="CHEBI:30013"/>
        <dbReference type="ChEBI" id="CHEBI:30616"/>
        <dbReference type="ChEBI" id="CHEBI:61977"/>
        <dbReference type="ChEBI" id="CHEBI:456216"/>
        <dbReference type="EC" id="2.7.11.1"/>
    </reaction>
</comment>
<keyword evidence="6 9" id="KW-0067">ATP-binding</keyword>
<organism evidence="13 14">
    <name type="scientific">Ktedonospora formicarum</name>
    <dbReference type="NCBI Taxonomy" id="2778364"/>
    <lineage>
        <taxon>Bacteria</taxon>
        <taxon>Bacillati</taxon>
        <taxon>Chloroflexota</taxon>
        <taxon>Ktedonobacteria</taxon>
        <taxon>Ktedonobacterales</taxon>
        <taxon>Ktedonobacteraceae</taxon>
        <taxon>Ktedonospora</taxon>
    </lineage>
</organism>
<reference evidence="13" key="1">
    <citation type="submission" date="2020-10" db="EMBL/GenBank/DDBJ databases">
        <title>Taxonomic study of unclassified bacteria belonging to the class Ktedonobacteria.</title>
        <authorList>
            <person name="Yabe S."/>
            <person name="Wang C.M."/>
            <person name="Zheng Y."/>
            <person name="Sakai Y."/>
            <person name="Cavaletti L."/>
            <person name="Monciardini P."/>
            <person name="Donadio S."/>
        </authorList>
    </citation>
    <scope>NUCLEOTIDE SEQUENCE</scope>
    <source>
        <strain evidence="13">SOSP1-1</strain>
    </source>
</reference>
<keyword evidence="3" id="KW-0808">Transferase</keyword>
<dbReference type="PROSITE" id="PS00107">
    <property type="entry name" value="PROTEIN_KINASE_ATP"/>
    <property type="match status" value="1"/>
</dbReference>
<keyword evidence="11" id="KW-0472">Membrane</keyword>
<dbReference type="InterPro" id="IPR000719">
    <property type="entry name" value="Prot_kinase_dom"/>
</dbReference>